<evidence type="ECO:0000256" key="1">
    <source>
        <dbReference type="SAM" id="MobiDB-lite"/>
    </source>
</evidence>
<accession>F0XUA9</accession>
<reference evidence="2 3" key="1">
    <citation type="journal article" date="2011" name="Proc. Natl. Acad. Sci. U.S.A.">
        <title>Genome and transcriptome analyses of the mountain pine beetle-fungal symbiont Grosmannia clavigera, a lodgepole pine pathogen.</title>
        <authorList>
            <person name="DiGuistini S."/>
            <person name="Wang Y."/>
            <person name="Liao N.Y."/>
            <person name="Taylor G."/>
            <person name="Tanguay P."/>
            <person name="Feau N."/>
            <person name="Henrissat B."/>
            <person name="Chan S.K."/>
            <person name="Hesse-Orce U."/>
            <person name="Alamouti S.M."/>
            <person name="Tsui C.K.M."/>
            <person name="Docking R.T."/>
            <person name="Levasseur A."/>
            <person name="Haridas S."/>
            <person name="Robertson G."/>
            <person name="Birol I."/>
            <person name="Holt R.A."/>
            <person name="Marra M.A."/>
            <person name="Hamelin R.C."/>
            <person name="Hirst M."/>
            <person name="Jones S.J.M."/>
            <person name="Bohlmann J."/>
            <person name="Breuil C."/>
        </authorList>
    </citation>
    <scope>NUCLEOTIDE SEQUENCE [LARGE SCALE GENOMIC DNA]</scope>
    <source>
        <strain evidence="3">kw1407 / UAMH 11150</strain>
    </source>
</reference>
<sequence length="337" mass="36925">MQENDSSPSSKNGAASSSTSQSVSKEQRMDTFSVHAILSRAGNALQQADAELDIKLPIPLPKLPQLLAAVQPTLLSSKIAPNIDVSVSHKLSAEGRAKLRQLANEMRVLCFQESNAIPPRTLPIYTSEALADTAVPKPLTPEKREKVKAMFHDLLTSKKDIPDPYLSIPVSLEDQFVPSVKGNVEISAVDDDGQMPTKHLNGMDCLWDTGSQHTIVSEDILGRDFGDFLHNNEINKPYIHTMERVGGILTKVQVSALIKISNGSFQFDTIALVVPLRAIPNQRSGIIIGQKGVIERIQYVSIPRSIMKAEGADPGEGYWGTFNVDKYLDVCDEMIRV</sequence>
<dbReference type="InParanoid" id="F0XUA9"/>
<dbReference type="STRING" id="655863.F0XUA9"/>
<dbReference type="RefSeq" id="XP_014168326.1">
    <property type="nucleotide sequence ID" value="XM_014312851.1"/>
</dbReference>
<gene>
    <name evidence="2" type="ORF">CMQ_4695</name>
</gene>
<dbReference type="GeneID" id="25977934"/>
<dbReference type="EMBL" id="GL630006">
    <property type="protein sequence ID" value="EFW98843.1"/>
    <property type="molecule type" value="Genomic_DNA"/>
</dbReference>
<organism evidence="3">
    <name type="scientific">Grosmannia clavigera (strain kw1407 / UAMH 11150)</name>
    <name type="common">Blue stain fungus</name>
    <name type="synonym">Graphiocladiella clavigera</name>
    <dbReference type="NCBI Taxonomy" id="655863"/>
    <lineage>
        <taxon>Eukaryota</taxon>
        <taxon>Fungi</taxon>
        <taxon>Dikarya</taxon>
        <taxon>Ascomycota</taxon>
        <taxon>Pezizomycotina</taxon>
        <taxon>Sordariomycetes</taxon>
        <taxon>Sordariomycetidae</taxon>
        <taxon>Ophiostomatales</taxon>
        <taxon>Ophiostomataceae</taxon>
        <taxon>Leptographium</taxon>
    </lineage>
</organism>
<feature type="compositionally biased region" description="Low complexity" evidence="1">
    <location>
        <begin position="1"/>
        <end position="24"/>
    </location>
</feature>
<name>F0XUA9_GROCL</name>
<evidence type="ECO:0000313" key="2">
    <source>
        <dbReference type="EMBL" id="EFW98843.1"/>
    </source>
</evidence>
<dbReference type="eggNOG" id="ENOG502RJK1">
    <property type="taxonomic scope" value="Eukaryota"/>
</dbReference>
<dbReference type="HOGENOM" id="CLU_823997_0_0_1"/>
<feature type="region of interest" description="Disordered" evidence="1">
    <location>
        <begin position="1"/>
        <end position="26"/>
    </location>
</feature>
<evidence type="ECO:0000313" key="3">
    <source>
        <dbReference type="Proteomes" id="UP000007796"/>
    </source>
</evidence>
<dbReference type="Proteomes" id="UP000007796">
    <property type="component" value="Unassembled WGS sequence"/>
</dbReference>
<protein>
    <submittedName>
        <fullName evidence="2">Uracil-DNA glycosylase</fullName>
    </submittedName>
</protein>
<dbReference type="AlphaFoldDB" id="F0XUA9"/>
<proteinExistence type="predicted"/>
<keyword evidence="3" id="KW-1185">Reference proteome</keyword>
<dbReference type="OrthoDB" id="4653208at2759"/>